<dbReference type="NCBIfam" id="TIGR04269">
    <property type="entry name" value="SAM_SPASM_FxsB"/>
    <property type="match status" value="1"/>
</dbReference>
<proteinExistence type="predicted"/>
<dbReference type="PANTHER" id="PTHR43273">
    <property type="entry name" value="ANAEROBIC SULFATASE-MATURATING ENZYME HOMOLOG ASLB-RELATED"/>
    <property type="match status" value="1"/>
</dbReference>
<dbReference type="SFLD" id="SFLDS00029">
    <property type="entry name" value="Radical_SAM"/>
    <property type="match status" value="1"/>
</dbReference>
<keyword evidence="4" id="KW-0411">Iron-sulfur</keyword>
<keyword evidence="3" id="KW-0408">Iron</keyword>
<evidence type="ECO:0000256" key="4">
    <source>
        <dbReference type="ARBA" id="ARBA00023014"/>
    </source>
</evidence>
<keyword evidence="1" id="KW-0949">S-adenosyl-L-methionine</keyword>
<dbReference type="CDD" id="cd01335">
    <property type="entry name" value="Radical_SAM"/>
    <property type="match status" value="1"/>
</dbReference>
<dbReference type="Proteomes" id="UP000516428">
    <property type="component" value="Chromosome"/>
</dbReference>
<keyword evidence="7" id="KW-1185">Reference proteome</keyword>
<evidence type="ECO:0000256" key="1">
    <source>
        <dbReference type="ARBA" id="ARBA00022691"/>
    </source>
</evidence>
<name>A0A7H1BIV3_9ACTN</name>
<dbReference type="SFLD" id="SFLDG01386">
    <property type="entry name" value="main_SPASM_domain-containing"/>
    <property type="match status" value="1"/>
</dbReference>
<dbReference type="InterPro" id="IPR023867">
    <property type="entry name" value="Sulphatase_maturase_rSAM"/>
</dbReference>
<dbReference type="AlphaFoldDB" id="A0A7H1BIV3"/>
<reference evidence="6 7" key="1">
    <citation type="submission" date="2020-09" db="EMBL/GenBank/DDBJ databases">
        <title>A novel species.</title>
        <authorList>
            <person name="Gao J."/>
        </authorList>
    </citation>
    <scope>NUCLEOTIDE SEQUENCE [LARGE SCALE GENOMIC DNA]</scope>
    <source>
        <strain evidence="6 7">CRXT-Y-14</strain>
    </source>
</reference>
<dbReference type="PANTHER" id="PTHR43273:SF8">
    <property type="entry name" value="RADICAL SAM DOMAIN PROTEIN"/>
    <property type="match status" value="1"/>
</dbReference>
<dbReference type="InterPro" id="IPR007197">
    <property type="entry name" value="rSAM"/>
</dbReference>
<dbReference type="GO" id="GO:0046872">
    <property type="term" value="F:metal ion binding"/>
    <property type="evidence" value="ECO:0007669"/>
    <property type="project" value="UniProtKB-KW"/>
</dbReference>
<dbReference type="Gene3D" id="3.20.20.70">
    <property type="entry name" value="Aldolase class I"/>
    <property type="match status" value="1"/>
</dbReference>
<dbReference type="GO" id="GO:0051536">
    <property type="term" value="F:iron-sulfur cluster binding"/>
    <property type="evidence" value="ECO:0007669"/>
    <property type="project" value="UniProtKB-KW"/>
</dbReference>
<dbReference type="SFLD" id="SFLDG01067">
    <property type="entry name" value="SPASM/twitch_domain_containing"/>
    <property type="match status" value="1"/>
</dbReference>
<dbReference type="KEGG" id="sxn:IAG42_11370"/>
<protein>
    <submittedName>
        <fullName evidence="6">FxsB family radical SAM/SPASM domain protein</fullName>
    </submittedName>
</protein>
<accession>A0A7H1BIV3</accession>
<dbReference type="Pfam" id="PF04055">
    <property type="entry name" value="Radical_SAM"/>
    <property type="match status" value="1"/>
</dbReference>
<dbReference type="PROSITE" id="PS51918">
    <property type="entry name" value="RADICAL_SAM"/>
    <property type="match status" value="1"/>
</dbReference>
<evidence type="ECO:0000313" key="7">
    <source>
        <dbReference type="Proteomes" id="UP000516428"/>
    </source>
</evidence>
<sequence length="412" mass="44651">MHGPRTDLPAPWPLRDLDVPALRRAGIAPVPFRQFVLKVHSRCNLACSYCYIYEGADSSWRDRPTRVSDAIMKRTAERIAEHARTHRLPLVRVDLHGGEPLLGGAAPLVRYVDAVRELAPPGCRVEAGVQTNGTLLTRAVLAELGAAGIRVGLSLDGGTAQHNRLRAFKGGRASWPAALRAARLLADHPDVFAGILCTIDLGNDPEDVLSSLLAMDPPGLDLLLPHNNWTTPPTGVAPADPGTLRFPHRRPTPYGDWLSRTFDLWWEHRGPTVRVRLFAEIIALLLGQPSATEVVGLSPVAAVVVDTDGAIEQVDSLKTTYEGAPVTGLDVHRNSFDEALEHPGVAARHLGRDALSGECRSCPLVDVCGGGNYAHRYLAHSGFRHPTVYCADMARLIRHISTRLLAEIGTSP</sequence>
<evidence type="ECO:0000313" key="6">
    <source>
        <dbReference type="EMBL" id="QNS08658.1"/>
    </source>
</evidence>
<dbReference type="InterPro" id="IPR026335">
    <property type="entry name" value="rSAM_SPASM_FxsB"/>
</dbReference>
<evidence type="ECO:0000259" key="5">
    <source>
        <dbReference type="PROSITE" id="PS51918"/>
    </source>
</evidence>
<gene>
    <name evidence="6" type="ORF">IAG42_11370</name>
</gene>
<dbReference type="GO" id="GO:0016491">
    <property type="term" value="F:oxidoreductase activity"/>
    <property type="evidence" value="ECO:0007669"/>
    <property type="project" value="InterPro"/>
</dbReference>
<organism evidence="6 7">
    <name type="scientific">Streptomyces xanthii</name>
    <dbReference type="NCBI Taxonomy" id="2768069"/>
    <lineage>
        <taxon>Bacteria</taxon>
        <taxon>Bacillati</taxon>
        <taxon>Actinomycetota</taxon>
        <taxon>Actinomycetes</taxon>
        <taxon>Kitasatosporales</taxon>
        <taxon>Streptomycetaceae</taxon>
        <taxon>Streptomyces</taxon>
    </lineage>
</organism>
<keyword evidence="2" id="KW-0479">Metal-binding</keyword>
<evidence type="ECO:0000256" key="2">
    <source>
        <dbReference type="ARBA" id="ARBA00022723"/>
    </source>
</evidence>
<dbReference type="InterPro" id="IPR013785">
    <property type="entry name" value="Aldolase_TIM"/>
</dbReference>
<dbReference type="SUPFAM" id="SSF102114">
    <property type="entry name" value="Radical SAM enzymes"/>
    <property type="match status" value="1"/>
</dbReference>
<evidence type="ECO:0000256" key="3">
    <source>
        <dbReference type="ARBA" id="ARBA00023004"/>
    </source>
</evidence>
<dbReference type="SFLD" id="SFLDG01072">
    <property type="entry name" value="dehydrogenase_like"/>
    <property type="match status" value="1"/>
</dbReference>
<feature type="domain" description="Radical SAM core" evidence="5">
    <location>
        <begin position="29"/>
        <end position="289"/>
    </location>
</feature>
<dbReference type="EMBL" id="CP061281">
    <property type="protein sequence ID" value="QNS08658.1"/>
    <property type="molecule type" value="Genomic_DNA"/>
</dbReference>
<dbReference type="InterPro" id="IPR058240">
    <property type="entry name" value="rSAM_sf"/>
</dbReference>